<comment type="caution">
    <text evidence="3">The sequence shown here is derived from an EMBL/GenBank/DDBJ whole genome shotgun (WGS) entry which is preliminary data.</text>
</comment>
<keyword evidence="2" id="KW-0472">Membrane</keyword>
<evidence type="ECO:0000313" key="3">
    <source>
        <dbReference type="EMBL" id="KAF7706252.1"/>
    </source>
</evidence>
<feature type="compositionally biased region" description="Basic and acidic residues" evidence="1">
    <location>
        <begin position="111"/>
        <end position="123"/>
    </location>
</feature>
<dbReference type="OrthoDB" id="8950237at2759"/>
<keyword evidence="2" id="KW-0812">Transmembrane</keyword>
<evidence type="ECO:0000256" key="1">
    <source>
        <dbReference type="SAM" id="MobiDB-lite"/>
    </source>
</evidence>
<name>A0A8T0BG96_SILME</name>
<sequence>MMSDSTEDNTYMVLIVFFILVILVILLLFLYKHLNRETKDKYTIQKLVLGEGGLRDRVMQGIAVVQTRLVELRPPQADEEQALSKNEDGNSGEEKEEGEEEEEEEEEESTEQGHSETENIAKAEEEEPHNDSLDNCSSVGLKEGVKQNNSKEEEKKDEEQEKEEGAKDEAKGDDSKQEEVVKDEEKVGLLVDLKPFSGSAIWSEDKTEENNVTAL</sequence>
<protein>
    <submittedName>
        <fullName evidence="3">Uncharacterized protein</fullName>
    </submittedName>
</protein>
<dbReference type="Proteomes" id="UP000606274">
    <property type="component" value="Unassembled WGS sequence"/>
</dbReference>
<evidence type="ECO:0000313" key="4">
    <source>
        <dbReference type="Proteomes" id="UP000606274"/>
    </source>
</evidence>
<proteinExistence type="predicted"/>
<evidence type="ECO:0000256" key="2">
    <source>
        <dbReference type="SAM" id="Phobius"/>
    </source>
</evidence>
<dbReference type="EMBL" id="JABFDY010000006">
    <property type="protein sequence ID" value="KAF7706252.1"/>
    <property type="molecule type" value="Genomic_DNA"/>
</dbReference>
<feature type="compositionally biased region" description="Basic and acidic residues" evidence="1">
    <location>
        <begin position="143"/>
        <end position="187"/>
    </location>
</feature>
<dbReference type="AlphaFoldDB" id="A0A8T0BG96"/>
<keyword evidence="4" id="KW-1185">Reference proteome</keyword>
<gene>
    <name evidence="3" type="ORF">HF521_019506</name>
</gene>
<feature type="region of interest" description="Disordered" evidence="1">
    <location>
        <begin position="73"/>
        <end position="215"/>
    </location>
</feature>
<accession>A0A8T0BG96</accession>
<feature type="transmembrane region" description="Helical" evidence="2">
    <location>
        <begin position="12"/>
        <end position="31"/>
    </location>
</feature>
<reference evidence="3" key="1">
    <citation type="submission" date="2020-08" db="EMBL/GenBank/DDBJ databases">
        <title>Chromosome-level assembly of Southern catfish (Silurus meridionalis) provides insights into visual adaptation to the nocturnal and benthic lifestyles.</title>
        <authorList>
            <person name="Zhang Y."/>
            <person name="Wang D."/>
            <person name="Peng Z."/>
        </authorList>
    </citation>
    <scope>NUCLEOTIDE SEQUENCE</scope>
    <source>
        <strain evidence="3">SWU-2019-XX</strain>
        <tissue evidence="3">Muscle</tissue>
    </source>
</reference>
<keyword evidence="2" id="KW-1133">Transmembrane helix</keyword>
<feature type="compositionally biased region" description="Acidic residues" evidence="1">
    <location>
        <begin position="90"/>
        <end position="110"/>
    </location>
</feature>
<organism evidence="3 4">
    <name type="scientific">Silurus meridionalis</name>
    <name type="common">Southern catfish</name>
    <name type="synonym">Silurus soldatovi meridionalis</name>
    <dbReference type="NCBI Taxonomy" id="175797"/>
    <lineage>
        <taxon>Eukaryota</taxon>
        <taxon>Metazoa</taxon>
        <taxon>Chordata</taxon>
        <taxon>Craniata</taxon>
        <taxon>Vertebrata</taxon>
        <taxon>Euteleostomi</taxon>
        <taxon>Actinopterygii</taxon>
        <taxon>Neopterygii</taxon>
        <taxon>Teleostei</taxon>
        <taxon>Ostariophysi</taxon>
        <taxon>Siluriformes</taxon>
        <taxon>Siluridae</taxon>
        <taxon>Silurus</taxon>
    </lineage>
</organism>